<evidence type="ECO:0008006" key="4">
    <source>
        <dbReference type="Google" id="ProtNLM"/>
    </source>
</evidence>
<comment type="cofactor">
    <cofactor evidence="1">
        <name>a divalent metal cation</name>
        <dbReference type="ChEBI" id="CHEBI:60240"/>
    </cofactor>
</comment>
<evidence type="ECO:0000256" key="2">
    <source>
        <dbReference type="ARBA" id="ARBA00022801"/>
    </source>
</evidence>
<reference evidence="3" key="1">
    <citation type="submission" date="2018-05" db="EMBL/GenBank/DDBJ databases">
        <authorList>
            <person name="Lanie J.A."/>
            <person name="Ng W.-L."/>
            <person name="Kazmierczak K.M."/>
            <person name="Andrzejewski T.M."/>
            <person name="Davidsen T.M."/>
            <person name="Wayne K.J."/>
            <person name="Tettelin H."/>
            <person name="Glass J.I."/>
            <person name="Rusch D."/>
            <person name="Podicherti R."/>
            <person name="Tsui H.-C.T."/>
            <person name="Winkler M.E."/>
        </authorList>
    </citation>
    <scope>NUCLEOTIDE SEQUENCE</scope>
</reference>
<dbReference type="PANTHER" id="PTHR43213:SF5">
    <property type="entry name" value="BIFUNCTIONAL DTTP_UTP PYROPHOSPHATASE_METHYLTRANSFERASE PROTEIN-RELATED"/>
    <property type="match status" value="1"/>
</dbReference>
<evidence type="ECO:0000313" key="3">
    <source>
        <dbReference type="EMBL" id="SVB57912.1"/>
    </source>
</evidence>
<dbReference type="CDD" id="cd00555">
    <property type="entry name" value="Maf"/>
    <property type="match status" value="1"/>
</dbReference>
<dbReference type="AlphaFoldDB" id="A0A382F5J9"/>
<dbReference type="InterPro" id="IPR029001">
    <property type="entry name" value="ITPase-like_fam"/>
</dbReference>
<name>A0A382F5J9_9ZZZZ</name>
<accession>A0A382F5J9</accession>
<gene>
    <name evidence="3" type="ORF">METZ01_LOCUS210766</name>
</gene>
<protein>
    <recommendedName>
        <fullName evidence="4">Septum formation protein Maf</fullName>
    </recommendedName>
</protein>
<dbReference type="EMBL" id="UINC01047967">
    <property type="protein sequence ID" value="SVB57912.1"/>
    <property type="molecule type" value="Genomic_DNA"/>
</dbReference>
<dbReference type="SUPFAM" id="SSF52972">
    <property type="entry name" value="ITPase-like"/>
    <property type="match status" value="1"/>
</dbReference>
<feature type="non-terminal residue" evidence="3">
    <location>
        <position position="143"/>
    </location>
</feature>
<sequence>MYHPSVRLVLASRSPRRSELLSCAGYEFSVAPADVDERIQPGEVAETYVQRMAKDKVARVAGNYPGAVILGADTVVVVDGDIFGKPLYDEAAGMLRRLSGRTHDVLTGIVLTMGGRWCSEVASTRVTFRDLTATDIAWYLDSG</sequence>
<organism evidence="3">
    <name type="scientific">marine metagenome</name>
    <dbReference type="NCBI Taxonomy" id="408172"/>
    <lineage>
        <taxon>unclassified sequences</taxon>
        <taxon>metagenomes</taxon>
        <taxon>ecological metagenomes</taxon>
    </lineage>
</organism>
<evidence type="ECO:0000256" key="1">
    <source>
        <dbReference type="ARBA" id="ARBA00001968"/>
    </source>
</evidence>
<keyword evidence="2" id="KW-0378">Hydrolase</keyword>
<dbReference type="InterPro" id="IPR003697">
    <property type="entry name" value="Maf-like"/>
</dbReference>
<dbReference type="GO" id="GO:0047429">
    <property type="term" value="F:nucleoside triphosphate diphosphatase activity"/>
    <property type="evidence" value="ECO:0007669"/>
    <property type="project" value="InterPro"/>
</dbReference>
<dbReference type="Gene3D" id="3.90.950.10">
    <property type="match status" value="1"/>
</dbReference>
<proteinExistence type="predicted"/>
<dbReference type="Pfam" id="PF02545">
    <property type="entry name" value="Maf"/>
    <property type="match status" value="1"/>
</dbReference>
<dbReference type="PANTHER" id="PTHR43213">
    <property type="entry name" value="BIFUNCTIONAL DTTP/UTP PYROPHOSPHATASE/METHYLTRANSFERASE PROTEIN-RELATED"/>
    <property type="match status" value="1"/>
</dbReference>